<dbReference type="GO" id="GO:0003697">
    <property type="term" value="F:single-stranded DNA binding"/>
    <property type="evidence" value="ECO:0007669"/>
    <property type="project" value="UniProtKB-UniRule"/>
</dbReference>
<evidence type="ECO:0000256" key="1">
    <source>
        <dbReference type="ARBA" id="ARBA00023125"/>
    </source>
</evidence>
<dbReference type="HAMAP" id="MF_00984">
    <property type="entry name" value="SSB"/>
    <property type="match status" value="1"/>
</dbReference>
<dbReference type="GO" id="GO:0006260">
    <property type="term" value="P:DNA replication"/>
    <property type="evidence" value="ECO:0007669"/>
    <property type="project" value="InterPro"/>
</dbReference>
<dbReference type="RefSeq" id="WP_012851298.1">
    <property type="nucleotide sequence ID" value="NC_013510.1"/>
</dbReference>
<keyword evidence="1 2" id="KW-0238">DNA-binding</keyword>
<dbReference type="InterPro" id="IPR012340">
    <property type="entry name" value="NA-bd_OB-fold"/>
</dbReference>
<comment type="subunit">
    <text evidence="2">Homotetramer.</text>
</comment>
<evidence type="ECO:0000256" key="4">
    <source>
        <dbReference type="SAM" id="MobiDB-lite"/>
    </source>
</evidence>
<dbReference type="AlphaFoldDB" id="D1A6N9"/>
<dbReference type="HOGENOM" id="CLU_078758_1_0_11"/>
<dbReference type="PANTHER" id="PTHR10302">
    <property type="entry name" value="SINGLE-STRANDED DNA-BINDING PROTEIN"/>
    <property type="match status" value="1"/>
</dbReference>
<evidence type="ECO:0000313" key="6">
    <source>
        <dbReference type="Proteomes" id="UP000001918"/>
    </source>
</evidence>
<dbReference type="KEGG" id="tcu:Tcur_0928"/>
<gene>
    <name evidence="5" type="ordered locus">Tcur_0928</name>
</gene>
<dbReference type="InterPro" id="IPR011344">
    <property type="entry name" value="ssDNA-bd"/>
</dbReference>
<keyword evidence="6" id="KW-1185">Reference proteome</keyword>
<sequence>MSNDTTITVVGNLVADPILKFLPSGRAVANVRVASTPRYRDASTAEWKDAAPLFITCNVWGRQAENVTESLQRGHKVIVRGRLKQRSYETADGRRRTVMEIDVEHIGPSLQNATARIAKAQRLAAPPAVPRNGPLSALQAEAASPSDPWSDTAVPTTAGAGTTEPPF</sequence>
<dbReference type="PROSITE" id="PS50935">
    <property type="entry name" value="SSB"/>
    <property type="match status" value="1"/>
</dbReference>
<accession>D1A6N9</accession>
<dbReference type="Gene3D" id="2.40.50.140">
    <property type="entry name" value="Nucleic acid-binding proteins"/>
    <property type="match status" value="1"/>
</dbReference>
<evidence type="ECO:0000256" key="3">
    <source>
        <dbReference type="RuleBase" id="RU000524"/>
    </source>
</evidence>
<dbReference type="STRING" id="471852.Tcur_0928"/>
<dbReference type="InterPro" id="IPR000424">
    <property type="entry name" value="Primosome_PriB/ssb"/>
</dbReference>
<dbReference type="CDD" id="cd04496">
    <property type="entry name" value="SSB_OBF"/>
    <property type="match status" value="1"/>
</dbReference>
<comment type="caution">
    <text evidence="2">Lacks conserved residue(s) required for the propagation of feature annotation.</text>
</comment>
<feature type="compositionally biased region" description="Low complexity" evidence="4">
    <location>
        <begin position="152"/>
        <end position="167"/>
    </location>
</feature>
<name>D1A6N9_THECD</name>
<evidence type="ECO:0000256" key="2">
    <source>
        <dbReference type="HAMAP-Rule" id="MF_00984"/>
    </source>
</evidence>
<protein>
    <recommendedName>
        <fullName evidence="2 3">Single-stranded DNA-binding protein</fullName>
        <shortName evidence="2">SSB</shortName>
    </recommendedName>
</protein>
<evidence type="ECO:0000313" key="5">
    <source>
        <dbReference type="EMBL" id="ACY96514.1"/>
    </source>
</evidence>
<feature type="region of interest" description="Disordered" evidence="4">
    <location>
        <begin position="124"/>
        <end position="167"/>
    </location>
</feature>
<dbReference type="NCBIfam" id="TIGR00621">
    <property type="entry name" value="ssb"/>
    <property type="match status" value="1"/>
</dbReference>
<dbReference type="EMBL" id="CP001738">
    <property type="protein sequence ID" value="ACY96514.1"/>
    <property type="molecule type" value="Genomic_DNA"/>
</dbReference>
<dbReference type="GO" id="GO:0009295">
    <property type="term" value="C:nucleoid"/>
    <property type="evidence" value="ECO:0007669"/>
    <property type="project" value="TreeGrafter"/>
</dbReference>
<organism evidence="5 6">
    <name type="scientific">Thermomonospora curvata (strain ATCC 19995 / DSM 43183 / JCM 3096 / KCTC 9072 / NBRC 15933 / NCIMB 10081 / Henssen B9)</name>
    <dbReference type="NCBI Taxonomy" id="471852"/>
    <lineage>
        <taxon>Bacteria</taxon>
        <taxon>Bacillati</taxon>
        <taxon>Actinomycetota</taxon>
        <taxon>Actinomycetes</taxon>
        <taxon>Streptosporangiales</taxon>
        <taxon>Thermomonosporaceae</taxon>
        <taxon>Thermomonospora</taxon>
    </lineage>
</organism>
<dbReference type="Pfam" id="PF00436">
    <property type="entry name" value="SSB"/>
    <property type="match status" value="1"/>
</dbReference>
<dbReference type="OrthoDB" id="9809878at2"/>
<dbReference type="Proteomes" id="UP000001918">
    <property type="component" value="Chromosome"/>
</dbReference>
<dbReference type="PANTHER" id="PTHR10302:SF27">
    <property type="entry name" value="SINGLE-STRANDED DNA-BINDING PROTEIN"/>
    <property type="match status" value="1"/>
</dbReference>
<reference evidence="5 6" key="1">
    <citation type="journal article" date="2011" name="Stand. Genomic Sci.">
        <title>Complete genome sequence of Thermomonospora curvata type strain (B9).</title>
        <authorList>
            <person name="Chertkov O."/>
            <person name="Sikorski J."/>
            <person name="Nolan M."/>
            <person name="Lapidus A."/>
            <person name="Lucas S."/>
            <person name="Del Rio T.G."/>
            <person name="Tice H."/>
            <person name="Cheng J.F."/>
            <person name="Goodwin L."/>
            <person name="Pitluck S."/>
            <person name="Liolios K."/>
            <person name="Ivanova N."/>
            <person name="Mavromatis K."/>
            <person name="Mikhailova N."/>
            <person name="Ovchinnikova G."/>
            <person name="Pati A."/>
            <person name="Chen A."/>
            <person name="Palaniappan K."/>
            <person name="Djao O.D."/>
            <person name="Land M."/>
            <person name="Hauser L."/>
            <person name="Chang Y.J."/>
            <person name="Jeffries C.D."/>
            <person name="Brettin T."/>
            <person name="Han C."/>
            <person name="Detter J.C."/>
            <person name="Rohde M."/>
            <person name="Goker M."/>
            <person name="Woyke T."/>
            <person name="Bristow J."/>
            <person name="Eisen J.A."/>
            <person name="Markowitz V."/>
            <person name="Hugenholtz P."/>
            <person name="Klenk H.P."/>
            <person name="Kyrpides N.C."/>
        </authorList>
    </citation>
    <scope>NUCLEOTIDE SEQUENCE [LARGE SCALE GENOMIC DNA]</scope>
    <source>
        <strain evidence="6">ATCC 19995 / DSM 43183 / JCM 3096 / KCTC 9072 / NBRC 15933 / NCIMB 10081 / Henssen B9</strain>
    </source>
</reference>
<dbReference type="SUPFAM" id="SSF50249">
    <property type="entry name" value="Nucleic acid-binding proteins"/>
    <property type="match status" value="1"/>
</dbReference>
<dbReference type="eggNOG" id="COG0629">
    <property type="taxonomic scope" value="Bacteria"/>
</dbReference>
<proteinExistence type="inferred from homology"/>